<dbReference type="PANTHER" id="PTHR43133:SF62">
    <property type="entry name" value="RNA POLYMERASE SIGMA FACTOR SIGZ"/>
    <property type="match status" value="1"/>
</dbReference>
<comment type="caution">
    <text evidence="6">The sequence shown here is derived from an EMBL/GenBank/DDBJ whole genome shotgun (WGS) entry which is preliminary data.</text>
</comment>
<keyword evidence="2" id="KW-0731">Sigma factor</keyword>
<feature type="region of interest" description="Disordered" evidence="4">
    <location>
        <begin position="105"/>
        <end position="130"/>
    </location>
</feature>
<evidence type="ECO:0000256" key="1">
    <source>
        <dbReference type="ARBA" id="ARBA00023015"/>
    </source>
</evidence>
<evidence type="ECO:0000256" key="2">
    <source>
        <dbReference type="ARBA" id="ARBA00023082"/>
    </source>
</evidence>
<dbReference type="AlphaFoldDB" id="A0A5C6AIN4"/>
<dbReference type="Proteomes" id="UP000317421">
    <property type="component" value="Unassembled WGS sequence"/>
</dbReference>
<dbReference type="InterPro" id="IPR007627">
    <property type="entry name" value="RNA_pol_sigma70_r2"/>
</dbReference>
<keyword evidence="1" id="KW-0805">Transcription regulation</keyword>
<gene>
    <name evidence="6" type="primary">sigD</name>
    <name evidence="6" type="ORF">Pla108_08170</name>
</gene>
<proteinExistence type="predicted"/>
<dbReference type="NCBIfam" id="TIGR02937">
    <property type="entry name" value="sigma70-ECF"/>
    <property type="match status" value="1"/>
</dbReference>
<dbReference type="OrthoDB" id="257668at2"/>
<dbReference type="Pfam" id="PF04542">
    <property type="entry name" value="Sigma70_r2"/>
    <property type="match status" value="1"/>
</dbReference>
<name>A0A5C6AIN4_9BACT</name>
<dbReference type="EMBL" id="SJPR01000001">
    <property type="protein sequence ID" value="TWT99874.1"/>
    <property type="molecule type" value="Genomic_DNA"/>
</dbReference>
<sequence length="225" mass="25096">MPDRCVDTNDAAPSPESLLVVEIRRGKPDAWRRLIDEFEGRLLAFVRSRLGYGRSAASEDVVQETFIGFLTSLPNYDARRPLEGWLFSIAAHKLTDHLRREGRRPAVTLSSTDGDGSDDGGAWDLPGSDRKASTIARSGERRALEAEALAEALAEQVAIWRDRDDWPKIKAMELLFVRGMGNKEVAEAVGLTEQQVANFKFDFLANLKKRLKKQGLDEGVFPELV</sequence>
<evidence type="ECO:0000256" key="3">
    <source>
        <dbReference type="ARBA" id="ARBA00023163"/>
    </source>
</evidence>
<dbReference type="PANTHER" id="PTHR43133">
    <property type="entry name" value="RNA POLYMERASE ECF-TYPE SIGMA FACTO"/>
    <property type="match status" value="1"/>
</dbReference>
<keyword evidence="3" id="KW-0804">Transcription</keyword>
<evidence type="ECO:0000313" key="6">
    <source>
        <dbReference type="EMBL" id="TWT99874.1"/>
    </source>
</evidence>
<dbReference type="RefSeq" id="WP_146443245.1">
    <property type="nucleotide sequence ID" value="NZ_SJPR01000001.1"/>
</dbReference>
<reference evidence="6 7" key="1">
    <citation type="submission" date="2019-02" db="EMBL/GenBank/DDBJ databases">
        <title>Deep-cultivation of Planctomycetes and their phenomic and genomic characterization uncovers novel biology.</title>
        <authorList>
            <person name="Wiegand S."/>
            <person name="Jogler M."/>
            <person name="Boedeker C."/>
            <person name="Pinto D."/>
            <person name="Vollmers J."/>
            <person name="Rivas-Marin E."/>
            <person name="Kohn T."/>
            <person name="Peeters S.H."/>
            <person name="Heuer A."/>
            <person name="Rast P."/>
            <person name="Oberbeckmann S."/>
            <person name="Bunk B."/>
            <person name="Jeske O."/>
            <person name="Meyerdierks A."/>
            <person name="Storesund J.E."/>
            <person name="Kallscheuer N."/>
            <person name="Luecker S."/>
            <person name="Lage O.M."/>
            <person name="Pohl T."/>
            <person name="Merkel B.J."/>
            <person name="Hornburger P."/>
            <person name="Mueller R.-W."/>
            <person name="Bruemmer F."/>
            <person name="Labrenz M."/>
            <person name="Spormann A.M."/>
            <person name="Op Den Camp H."/>
            <person name="Overmann J."/>
            <person name="Amann R."/>
            <person name="Jetten M.S.M."/>
            <person name="Mascher T."/>
            <person name="Medema M.H."/>
            <person name="Devos D.P."/>
            <person name="Kaster A.-K."/>
            <person name="Ovreas L."/>
            <person name="Rohde M."/>
            <person name="Galperin M.Y."/>
            <person name="Jogler C."/>
        </authorList>
    </citation>
    <scope>NUCLEOTIDE SEQUENCE [LARGE SCALE GENOMIC DNA]</scope>
    <source>
        <strain evidence="6 7">Pla108</strain>
    </source>
</reference>
<dbReference type="GO" id="GO:0006352">
    <property type="term" value="P:DNA-templated transcription initiation"/>
    <property type="evidence" value="ECO:0007669"/>
    <property type="project" value="InterPro"/>
</dbReference>
<evidence type="ECO:0000256" key="4">
    <source>
        <dbReference type="SAM" id="MobiDB-lite"/>
    </source>
</evidence>
<evidence type="ECO:0000259" key="5">
    <source>
        <dbReference type="Pfam" id="PF04542"/>
    </source>
</evidence>
<dbReference type="GO" id="GO:0016987">
    <property type="term" value="F:sigma factor activity"/>
    <property type="evidence" value="ECO:0007669"/>
    <property type="project" value="UniProtKB-KW"/>
</dbReference>
<evidence type="ECO:0000313" key="7">
    <source>
        <dbReference type="Proteomes" id="UP000317421"/>
    </source>
</evidence>
<dbReference type="InterPro" id="IPR039425">
    <property type="entry name" value="RNA_pol_sigma-70-like"/>
</dbReference>
<accession>A0A5C6AIN4</accession>
<organism evidence="6 7">
    <name type="scientific">Botrimarina colliarenosi</name>
    <dbReference type="NCBI Taxonomy" id="2528001"/>
    <lineage>
        <taxon>Bacteria</taxon>
        <taxon>Pseudomonadati</taxon>
        <taxon>Planctomycetota</taxon>
        <taxon>Planctomycetia</taxon>
        <taxon>Pirellulales</taxon>
        <taxon>Lacipirellulaceae</taxon>
        <taxon>Botrimarina</taxon>
    </lineage>
</organism>
<protein>
    <submittedName>
        <fullName evidence="6">ECF RNA polymerase sigma factor SigD</fullName>
    </submittedName>
</protein>
<dbReference type="InterPro" id="IPR014284">
    <property type="entry name" value="RNA_pol_sigma-70_dom"/>
</dbReference>
<dbReference type="Gene3D" id="1.10.1740.10">
    <property type="match status" value="1"/>
</dbReference>
<dbReference type="InterPro" id="IPR013325">
    <property type="entry name" value="RNA_pol_sigma_r2"/>
</dbReference>
<dbReference type="SUPFAM" id="SSF88946">
    <property type="entry name" value="Sigma2 domain of RNA polymerase sigma factors"/>
    <property type="match status" value="1"/>
</dbReference>
<feature type="domain" description="RNA polymerase sigma-70 region 2" evidence="5">
    <location>
        <begin position="34"/>
        <end position="104"/>
    </location>
</feature>
<keyword evidence="7" id="KW-1185">Reference proteome</keyword>